<keyword evidence="2" id="KW-1185">Reference proteome</keyword>
<accession>A0ABD2NLH4</accession>
<organism evidence="1 2">
    <name type="scientific">Cryptolaemus montrouzieri</name>
    <dbReference type="NCBI Taxonomy" id="559131"/>
    <lineage>
        <taxon>Eukaryota</taxon>
        <taxon>Metazoa</taxon>
        <taxon>Ecdysozoa</taxon>
        <taxon>Arthropoda</taxon>
        <taxon>Hexapoda</taxon>
        <taxon>Insecta</taxon>
        <taxon>Pterygota</taxon>
        <taxon>Neoptera</taxon>
        <taxon>Endopterygota</taxon>
        <taxon>Coleoptera</taxon>
        <taxon>Polyphaga</taxon>
        <taxon>Cucujiformia</taxon>
        <taxon>Coccinelloidea</taxon>
        <taxon>Coccinellidae</taxon>
        <taxon>Scymninae</taxon>
        <taxon>Scymnini</taxon>
        <taxon>Cryptolaemus</taxon>
    </lineage>
</organism>
<dbReference type="EMBL" id="JABFTP020000124">
    <property type="protein sequence ID" value="KAL3279379.1"/>
    <property type="molecule type" value="Genomic_DNA"/>
</dbReference>
<name>A0ABD2NLH4_9CUCU</name>
<evidence type="ECO:0000313" key="2">
    <source>
        <dbReference type="Proteomes" id="UP001516400"/>
    </source>
</evidence>
<evidence type="ECO:0000313" key="1">
    <source>
        <dbReference type="EMBL" id="KAL3279379.1"/>
    </source>
</evidence>
<sequence length="103" mass="11561">MSAGQAVTTSSQESNYRENILIIILDEAVSQPDGLHMYHPKLSDSQKRKFAVQSAATRGEEWMPNANTTGLLMKKQQSHQKQFTLLRMLSVSASLGWRTPTVR</sequence>
<reference evidence="1 2" key="1">
    <citation type="journal article" date="2021" name="BMC Biol.">
        <title>Horizontally acquired antibacterial genes associated with adaptive radiation of ladybird beetles.</title>
        <authorList>
            <person name="Li H.S."/>
            <person name="Tang X.F."/>
            <person name="Huang Y.H."/>
            <person name="Xu Z.Y."/>
            <person name="Chen M.L."/>
            <person name="Du X.Y."/>
            <person name="Qiu B.Y."/>
            <person name="Chen P.T."/>
            <person name="Zhang W."/>
            <person name="Slipinski A."/>
            <person name="Escalona H.E."/>
            <person name="Waterhouse R.M."/>
            <person name="Zwick A."/>
            <person name="Pang H."/>
        </authorList>
    </citation>
    <scope>NUCLEOTIDE SEQUENCE [LARGE SCALE GENOMIC DNA]</scope>
    <source>
        <strain evidence="1">SYSU2018</strain>
    </source>
</reference>
<dbReference type="AlphaFoldDB" id="A0ABD2NLH4"/>
<proteinExistence type="predicted"/>
<protein>
    <submittedName>
        <fullName evidence="1">Uncharacterized protein</fullName>
    </submittedName>
</protein>
<gene>
    <name evidence="1" type="ORF">HHI36_016889</name>
</gene>
<dbReference type="Proteomes" id="UP001516400">
    <property type="component" value="Unassembled WGS sequence"/>
</dbReference>
<comment type="caution">
    <text evidence="1">The sequence shown here is derived from an EMBL/GenBank/DDBJ whole genome shotgun (WGS) entry which is preliminary data.</text>
</comment>